<sequence>MKMEEDTGLALAERDRFLQSYRRIIDFVRRDDEKSRTNLNLLMDELNSMEYSIHIANDEEANRLIIKLCKIVPYYEDRLLELYDPNLPVVMEYLIGAVQRCQVWAIGDIYVALAAVVYENVGRLTEYHKILFGKQGILFSVIENQTASEDVLRGATQTLENLCIRVSDQQYMDDRYAEICFEAFLKLLHRIPATKIDPNTQCKVLISALRGLQNILSATKMMPMEQLGQLLSAVRAFMYHGLTNATTVIPERLYPTPLSQYDPNPLQPIKSPFEQQPSDKEAPGSGKKSKKKKNKKAAEKKNDDSGDVEEAMVDRQTKTEHLGVKGQGQARDKSGSQNLRPAWTRISSSESEFSDTEGGQSSRLRMSCGKVRQCALACLHTLIKNTDKRLMFGYWSSFIPDSHAAANSQNVHTLFTIILKDPLPKCRMGALTALTALIEGTKTYLAVADDSEDLRTAFLPFSSVIGSTIRELHRCLLVALISENFPLTLTQLIKCMSVLVANVPYHKMRPGLLTRVMKQVRNFLYHRDPNVRVACLTCFGAVVAIQPPLMEICHIIQPMKAPSIVRQDDTMLKTDPDSGISSCNASNSDSEGSHINHEQIENKSTFSEGHSPGIMTPSGCSSGTQTPVFSDQALQAAAKEVSWIVKLCVKNVLPRQTASVDNSEEGHLHLEPLPVRLESLQLLAHLTRGYFPVIRNSLPILRDLICQCFEDKDQVVRLHTSKIQDFWIQLLSGPVPGILQKEAYNAVRATTCDCLSNMGPDVFAILPVDKRILCITLVLGLTSDEDKILRSAAIRALGVYILYPCLREDVSFVADAANSILTSMDDGSLNVRLKTAWSLANLCDALACGDNDKVKSNAVRALGNIMRYLPVRSLGKTPFRNAVENGVKALVRWNACYAVSNMFKNPLMNHGNAPWTKDILITLCSVVKDCKNFKVRINAALALGTPIERHHYGDKDLYLLVFGSLVEALQSSEDVVDFAEFRYKENLNDQICSSIIHLVTMVTSDDFEVIVPVLEKNFDLISTHLEKYCSNLLKSPTSDELPKAMDHILSTDTEDLNDLQKMALTLLKQLFIIEEKETVVGEAEKIPLQTGFRDIYD</sequence>
<reference evidence="4 5" key="1">
    <citation type="submission" date="2022-12" db="EMBL/GenBank/DDBJ databases">
        <title>Chromosome-level genome of Tegillarca granosa.</title>
        <authorList>
            <person name="Kim J."/>
        </authorList>
    </citation>
    <scope>NUCLEOTIDE SEQUENCE [LARGE SCALE GENOMIC DNA]</scope>
    <source>
        <strain evidence="4">Teg-2019</strain>
        <tissue evidence="4">Adductor muscle</tissue>
    </source>
</reference>
<evidence type="ECO:0000256" key="1">
    <source>
        <dbReference type="ARBA" id="ARBA00015263"/>
    </source>
</evidence>
<protein>
    <recommendedName>
        <fullName evidence="1">HEAT repeat-containing protein 6</fullName>
    </recommendedName>
</protein>
<keyword evidence="5" id="KW-1185">Reference proteome</keyword>
<feature type="region of interest" description="Disordered" evidence="2">
    <location>
        <begin position="259"/>
        <end position="362"/>
    </location>
</feature>
<organism evidence="4 5">
    <name type="scientific">Tegillarca granosa</name>
    <name type="common">Malaysian cockle</name>
    <name type="synonym">Anadara granosa</name>
    <dbReference type="NCBI Taxonomy" id="220873"/>
    <lineage>
        <taxon>Eukaryota</taxon>
        <taxon>Metazoa</taxon>
        <taxon>Spiralia</taxon>
        <taxon>Lophotrochozoa</taxon>
        <taxon>Mollusca</taxon>
        <taxon>Bivalvia</taxon>
        <taxon>Autobranchia</taxon>
        <taxon>Pteriomorphia</taxon>
        <taxon>Arcoida</taxon>
        <taxon>Arcoidea</taxon>
        <taxon>Arcidae</taxon>
        <taxon>Tegillarca</taxon>
    </lineage>
</organism>
<proteinExistence type="predicted"/>
<evidence type="ECO:0000259" key="3">
    <source>
        <dbReference type="Pfam" id="PF13251"/>
    </source>
</evidence>
<dbReference type="InterPro" id="IPR025283">
    <property type="entry name" value="DUF4042"/>
</dbReference>
<dbReference type="Gene3D" id="1.25.10.10">
    <property type="entry name" value="Leucine-rich Repeat Variant"/>
    <property type="match status" value="2"/>
</dbReference>
<feature type="region of interest" description="Disordered" evidence="2">
    <location>
        <begin position="575"/>
        <end position="595"/>
    </location>
</feature>
<comment type="caution">
    <text evidence="4">The sequence shown here is derived from an EMBL/GenBank/DDBJ whole genome shotgun (WGS) entry which is preliminary data.</text>
</comment>
<dbReference type="Proteomes" id="UP001217089">
    <property type="component" value="Unassembled WGS sequence"/>
</dbReference>
<feature type="compositionally biased region" description="Basic and acidic residues" evidence="2">
    <location>
        <begin position="312"/>
        <end position="323"/>
    </location>
</feature>
<dbReference type="EMBL" id="JARBDR010000440">
    <property type="protein sequence ID" value="KAJ8312659.1"/>
    <property type="molecule type" value="Genomic_DNA"/>
</dbReference>
<accession>A0ABQ9F5Q9</accession>
<dbReference type="InterPro" id="IPR052107">
    <property type="entry name" value="HEAT6"/>
</dbReference>
<evidence type="ECO:0000256" key="2">
    <source>
        <dbReference type="SAM" id="MobiDB-lite"/>
    </source>
</evidence>
<dbReference type="PANTHER" id="PTHR13366">
    <property type="entry name" value="MALARIA ANTIGEN-RELATED"/>
    <property type="match status" value="1"/>
</dbReference>
<dbReference type="InterPro" id="IPR016024">
    <property type="entry name" value="ARM-type_fold"/>
</dbReference>
<name>A0ABQ9F5Q9_TEGGR</name>
<gene>
    <name evidence="4" type="ORF">KUTeg_010032</name>
</gene>
<dbReference type="Pfam" id="PF13251">
    <property type="entry name" value="DUF4042"/>
    <property type="match status" value="1"/>
</dbReference>
<evidence type="ECO:0000313" key="4">
    <source>
        <dbReference type="EMBL" id="KAJ8312659.1"/>
    </source>
</evidence>
<evidence type="ECO:0000313" key="5">
    <source>
        <dbReference type="Proteomes" id="UP001217089"/>
    </source>
</evidence>
<dbReference type="SUPFAM" id="SSF48371">
    <property type="entry name" value="ARM repeat"/>
    <property type="match status" value="2"/>
</dbReference>
<feature type="domain" description="DUF4042" evidence="3">
    <location>
        <begin position="370"/>
        <end position="552"/>
    </location>
</feature>
<dbReference type="PANTHER" id="PTHR13366:SF0">
    <property type="entry name" value="HEAT REPEAT-CONTAINING PROTEIN 6"/>
    <property type="match status" value="1"/>
</dbReference>
<feature type="compositionally biased region" description="Polar residues" evidence="2">
    <location>
        <begin position="579"/>
        <end position="590"/>
    </location>
</feature>
<feature type="compositionally biased region" description="Polar residues" evidence="2">
    <location>
        <begin position="335"/>
        <end position="362"/>
    </location>
</feature>
<dbReference type="InterPro" id="IPR011989">
    <property type="entry name" value="ARM-like"/>
</dbReference>